<dbReference type="Proteomes" id="UP000053989">
    <property type="component" value="Unassembled WGS sequence"/>
</dbReference>
<dbReference type="Gene3D" id="3.40.50.300">
    <property type="entry name" value="P-loop containing nucleotide triphosphate hydrolases"/>
    <property type="match status" value="1"/>
</dbReference>
<gene>
    <name evidence="8" type="ORF">SCLCIDRAFT_12461</name>
</gene>
<sequence>MTTRTRMPPIPSLSDIRTQTYNMFGIWPCLWQIKVTETLLKGGKDVICITGTGMGKTLTFWMPLLFRSGGIQIVVTPLNLLGKQNIASLARVGIRAIAISSETATPANFQAIRAFHYQVIVVSPKQIMKPDWDFEQLLKTPLFVSQIISIVIDEAHCLTDWGEFRPDTYNDIMRLLHMQKDKTIVCHRSSDRPNIKIGVRKIKYALNSFTDLMFLILARLKVGDPPPPKFLVIKWFNADMSTTFKEEELENLLRGETWGFCTTTSFGMRFGRTAQDQGLVGTTLLLAEKEYFEDEKVAKAARKAQKRKRTAQEVNLPGAAHPSKHAAVSSIGQMTKNSPPSHPSQPVVSQSNEGVDGDTNRSSDKESDGDEGEMVHANAPDQISTEPAGSLEALLQAWRKRDLDPMINYLINTERYDYIGCRHRVFDVYSDHLECDPHSAEGCTCCHIMQPTVCCDIHDPSVFSSFEADIPHTSRAAQQFHPPKYTQMEQDRALGDALHNWREDKTSALFGWAALNNFGPCLVMPNSILDQIINCAHYNKIETLQDLKKETGWTEADKLGGEVIALIQRHAPPRLSPLVSTPLSRQPTPIASTPIVGLGQFSTTSSDSGHVRHCNKCSACGQEGHNDTICREFNERCLSNLANVFFMLGGVWFVV</sequence>
<dbReference type="AlphaFoldDB" id="A0A0C3ERR9"/>
<feature type="region of interest" description="Disordered" evidence="6">
    <location>
        <begin position="303"/>
        <end position="387"/>
    </location>
</feature>
<evidence type="ECO:0000256" key="4">
    <source>
        <dbReference type="ARBA" id="ARBA00034617"/>
    </source>
</evidence>
<reference evidence="9" key="2">
    <citation type="submission" date="2015-01" db="EMBL/GenBank/DDBJ databases">
        <title>Evolutionary Origins and Diversification of the Mycorrhizal Mutualists.</title>
        <authorList>
            <consortium name="DOE Joint Genome Institute"/>
            <consortium name="Mycorrhizal Genomics Consortium"/>
            <person name="Kohler A."/>
            <person name="Kuo A."/>
            <person name="Nagy L.G."/>
            <person name="Floudas D."/>
            <person name="Copeland A."/>
            <person name="Barry K.W."/>
            <person name="Cichocki N."/>
            <person name="Veneault-Fourrey C."/>
            <person name="LaButti K."/>
            <person name="Lindquist E.A."/>
            <person name="Lipzen A."/>
            <person name="Lundell T."/>
            <person name="Morin E."/>
            <person name="Murat C."/>
            <person name="Riley R."/>
            <person name="Ohm R."/>
            <person name="Sun H."/>
            <person name="Tunlid A."/>
            <person name="Henrissat B."/>
            <person name="Grigoriev I.V."/>
            <person name="Hibbett D.S."/>
            <person name="Martin F."/>
        </authorList>
    </citation>
    <scope>NUCLEOTIDE SEQUENCE [LARGE SCALE GENOMIC DNA]</scope>
    <source>
        <strain evidence="9">Foug A</strain>
    </source>
</reference>
<feature type="domain" description="Helicase ATP-binding" evidence="7">
    <location>
        <begin position="37"/>
        <end position="176"/>
    </location>
</feature>
<dbReference type="PANTHER" id="PTHR13710">
    <property type="entry name" value="DNA HELICASE RECQ FAMILY MEMBER"/>
    <property type="match status" value="1"/>
</dbReference>
<dbReference type="GO" id="GO:0005694">
    <property type="term" value="C:chromosome"/>
    <property type="evidence" value="ECO:0007669"/>
    <property type="project" value="TreeGrafter"/>
</dbReference>
<reference evidence="8 9" key="1">
    <citation type="submission" date="2014-04" db="EMBL/GenBank/DDBJ databases">
        <authorList>
            <consortium name="DOE Joint Genome Institute"/>
            <person name="Kuo A."/>
            <person name="Kohler A."/>
            <person name="Nagy L.G."/>
            <person name="Floudas D."/>
            <person name="Copeland A."/>
            <person name="Barry K.W."/>
            <person name="Cichocki N."/>
            <person name="Veneault-Fourrey C."/>
            <person name="LaButti K."/>
            <person name="Lindquist E.A."/>
            <person name="Lipzen A."/>
            <person name="Lundell T."/>
            <person name="Morin E."/>
            <person name="Murat C."/>
            <person name="Sun H."/>
            <person name="Tunlid A."/>
            <person name="Henrissat B."/>
            <person name="Grigoriev I.V."/>
            <person name="Hibbett D.S."/>
            <person name="Martin F."/>
            <person name="Nordberg H.P."/>
            <person name="Cantor M.N."/>
            <person name="Hua S.X."/>
        </authorList>
    </citation>
    <scope>NUCLEOTIDE SEQUENCE [LARGE SCALE GENOMIC DNA]</scope>
    <source>
        <strain evidence="8 9">Foug A</strain>
    </source>
</reference>
<evidence type="ECO:0000256" key="6">
    <source>
        <dbReference type="SAM" id="MobiDB-lite"/>
    </source>
</evidence>
<dbReference type="InterPro" id="IPR027417">
    <property type="entry name" value="P-loop_NTPase"/>
</dbReference>
<dbReference type="GO" id="GO:0005737">
    <property type="term" value="C:cytoplasm"/>
    <property type="evidence" value="ECO:0007669"/>
    <property type="project" value="TreeGrafter"/>
</dbReference>
<organism evidence="8 9">
    <name type="scientific">Scleroderma citrinum Foug A</name>
    <dbReference type="NCBI Taxonomy" id="1036808"/>
    <lineage>
        <taxon>Eukaryota</taxon>
        <taxon>Fungi</taxon>
        <taxon>Dikarya</taxon>
        <taxon>Basidiomycota</taxon>
        <taxon>Agaricomycotina</taxon>
        <taxon>Agaricomycetes</taxon>
        <taxon>Agaricomycetidae</taxon>
        <taxon>Boletales</taxon>
        <taxon>Sclerodermatineae</taxon>
        <taxon>Sclerodermataceae</taxon>
        <taxon>Scleroderma</taxon>
    </lineage>
</organism>
<evidence type="ECO:0000256" key="1">
    <source>
        <dbReference type="ARBA" id="ARBA00005446"/>
    </source>
</evidence>
<dbReference type="GO" id="GO:0006310">
    <property type="term" value="P:DNA recombination"/>
    <property type="evidence" value="ECO:0007669"/>
    <property type="project" value="TreeGrafter"/>
</dbReference>
<protein>
    <recommendedName>
        <fullName evidence="5">DNA 3'-5' helicase</fullName>
        <ecNumber evidence="5">5.6.2.4</ecNumber>
    </recommendedName>
</protein>
<dbReference type="SMART" id="SM00487">
    <property type="entry name" value="DEXDc"/>
    <property type="match status" value="1"/>
</dbReference>
<evidence type="ECO:0000259" key="7">
    <source>
        <dbReference type="PROSITE" id="PS51192"/>
    </source>
</evidence>
<evidence type="ECO:0000313" key="8">
    <source>
        <dbReference type="EMBL" id="KIM70516.1"/>
    </source>
</evidence>
<comment type="similarity">
    <text evidence="1">Belongs to the helicase family. RecQ subfamily.</text>
</comment>
<evidence type="ECO:0000256" key="3">
    <source>
        <dbReference type="ARBA" id="ARBA00023235"/>
    </source>
</evidence>
<keyword evidence="9" id="KW-1185">Reference proteome</keyword>
<keyword evidence="3" id="KW-0413">Isomerase</keyword>
<dbReference type="HOGENOM" id="CLU_001103_19_0_1"/>
<accession>A0A0C3ERR9</accession>
<proteinExistence type="inferred from homology"/>
<dbReference type="GO" id="GO:0043138">
    <property type="term" value="F:3'-5' DNA helicase activity"/>
    <property type="evidence" value="ECO:0007669"/>
    <property type="project" value="UniProtKB-EC"/>
</dbReference>
<name>A0A0C3ERR9_9AGAM</name>
<evidence type="ECO:0000256" key="5">
    <source>
        <dbReference type="ARBA" id="ARBA00034808"/>
    </source>
</evidence>
<dbReference type="STRING" id="1036808.A0A0C3ERR9"/>
<dbReference type="GO" id="GO:0009378">
    <property type="term" value="F:four-way junction helicase activity"/>
    <property type="evidence" value="ECO:0007669"/>
    <property type="project" value="TreeGrafter"/>
</dbReference>
<dbReference type="GO" id="GO:0003677">
    <property type="term" value="F:DNA binding"/>
    <property type="evidence" value="ECO:0007669"/>
    <property type="project" value="UniProtKB-KW"/>
</dbReference>
<dbReference type="EMBL" id="KN822004">
    <property type="protein sequence ID" value="KIM70516.1"/>
    <property type="molecule type" value="Genomic_DNA"/>
</dbReference>
<dbReference type="InParanoid" id="A0A0C3ERR9"/>
<dbReference type="GO" id="GO:0005524">
    <property type="term" value="F:ATP binding"/>
    <property type="evidence" value="ECO:0007669"/>
    <property type="project" value="InterPro"/>
</dbReference>
<dbReference type="GO" id="GO:0006281">
    <property type="term" value="P:DNA repair"/>
    <property type="evidence" value="ECO:0007669"/>
    <property type="project" value="TreeGrafter"/>
</dbReference>
<dbReference type="PROSITE" id="PS51192">
    <property type="entry name" value="HELICASE_ATP_BIND_1"/>
    <property type="match status" value="1"/>
</dbReference>
<keyword evidence="2" id="KW-0238">DNA-binding</keyword>
<comment type="catalytic activity">
    <reaction evidence="4">
        <text>Couples ATP hydrolysis with the unwinding of duplex DNA by translocating in the 3'-5' direction.</text>
        <dbReference type="EC" id="5.6.2.4"/>
    </reaction>
</comment>
<dbReference type="InterPro" id="IPR014001">
    <property type="entry name" value="Helicase_ATP-bd"/>
</dbReference>
<dbReference type="Pfam" id="PF00270">
    <property type="entry name" value="DEAD"/>
    <property type="match status" value="1"/>
</dbReference>
<dbReference type="InterPro" id="IPR011545">
    <property type="entry name" value="DEAD/DEAH_box_helicase_dom"/>
</dbReference>
<evidence type="ECO:0000313" key="9">
    <source>
        <dbReference type="Proteomes" id="UP000053989"/>
    </source>
</evidence>
<dbReference type="OrthoDB" id="10261556at2759"/>
<dbReference type="PANTHER" id="PTHR13710:SF105">
    <property type="entry name" value="ATP-DEPENDENT DNA HELICASE Q1"/>
    <property type="match status" value="1"/>
</dbReference>
<dbReference type="EC" id="5.6.2.4" evidence="5"/>
<evidence type="ECO:0000256" key="2">
    <source>
        <dbReference type="ARBA" id="ARBA00023125"/>
    </source>
</evidence>
<dbReference type="SUPFAM" id="SSF52540">
    <property type="entry name" value="P-loop containing nucleoside triphosphate hydrolases"/>
    <property type="match status" value="1"/>
</dbReference>